<dbReference type="AlphaFoldDB" id="A0A922L2P0"/>
<evidence type="ECO:0000313" key="2">
    <source>
        <dbReference type="EMBL" id="KAH9506246.1"/>
    </source>
</evidence>
<protein>
    <submittedName>
        <fullName evidence="2">Uncharacterized protein</fullName>
    </submittedName>
</protein>
<keyword evidence="3" id="KW-1185">Reference proteome</keyword>
<proteinExistence type="predicted"/>
<sequence length="137" mass="15557">MLVQNNINLASTSTPRPSKQQQPQKTFSEVINNIQQIRRQFIAQSFPFPAMRTQKTQQMLTTRIVPVNEGINIVDSRKLSKGKVAIDFTSPESASSRIEKEQLPNMIKPFNHLISDFITKNNLNIENESTSIRTAKS</sequence>
<gene>
    <name evidence="2" type="ORF">DERF_010988</name>
</gene>
<comment type="caution">
    <text evidence="2">The sequence shown here is derived from an EMBL/GenBank/DDBJ whole genome shotgun (WGS) entry which is preliminary data.</text>
</comment>
<organism evidence="2 3">
    <name type="scientific">Dermatophagoides farinae</name>
    <name type="common">American house dust mite</name>
    <dbReference type="NCBI Taxonomy" id="6954"/>
    <lineage>
        <taxon>Eukaryota</taxon>
        <taxon>Metazoa</taxon>
        <taxon>Ecdysozoa</taxon>
        <taxon>Arthropoda</taxon>
        <taxon>Chelicerata</taxon>
        <taxon>Arachnida</taxon>
        <taxon>Acari</taxon>
        <taxon>Acariformes</taxon>
        <taxon>Sarcoptiformes</taxon>
        <taxon>Astigmata</taxon>
        <taxon>Psoroptidia</taxon>
        <taxon>Analgoidea</taxon>
        <taxon>Pyroglyphidae</taxon>
        <taxon>Dermatophagoidinae</taxon>
        <taxon>Dermatophagoides</taxon>
    </lineage>
</organism>
<dbReference type="EMBL" id="ASGP02000005">
    <property type="protein sequence ID" value="KAH9506246.1"/>
    <property type="molecule type" value="Genomic_DNA"/>
</dbReference>
<reference evidence="2" key="1">
    <citation type="submission" date="2013-05" db="EMBL/GenBank/DDBJ databases">
        <authorList>
            <person name="Yim A.K.Y."/>
            <person name="Chan T.F."/>
            <person name="Ji K.M."/>
            <person name="Liu X.Y."/>
            <person name="Zhou J.W."/>
            <person name="Li R.Q."/>
            <person name="Yang K.Y."/>
            <person name="Li J."/>
            <person name="Li M."/>
            <person name="Law P.T.W."/>
            <person name="Wu Y.L."/>
            <person name="Cai Z.L."/>
            <person name="Qin H."/>
            <person name="Bao Y."/>
            <person name="Leung R.K.K."/>
            <person name="Ng P.K.S."/>
            <person name="Zou J."/>
            <person name="Zhong X.J."/>
            <person name="Ran P.X."/>
            <person name="Zhong N.S."/>
            <person name="Liu Z.G."/>
            <person name="Tsui S.K.W."/>
        </authorList>
    </citation>
    <scope>NUCLEOTIDE SEQUENCE</scope>
    <source>
        <strain evidence="2">Derf</strain>
        <tissue evidence="2">Whole organism</tissue>
    </source>
</reference>
<evidence type="ECO:0000256" key="1">
    <source>
        <dbReference type="SAM" id="MobiDB-lite"/>
    </source>
</evidence>
<reference evidence="2" key="2">
    <citation type="journal article" date="2022" name="Res Sq">
        <title>Comparative Genomics Reveals Insights into the Divergent Evolution of Astigmatic Mites and Household Pest Adaptations.</title>
        <authorList>
            <person name="Xiong Q."/>
            <person name="Wan A.T.-Y."/>
            <person name="Liu X.-Y."/>
            <person name="Fung C.S.-H."/>
            <person name="Xiao X."/>
            <person name="Malainual N."/>
            <person name="Hou J."/>
            <person name="Wang L."/>
            <person name="Wang M."/>
            <person name="Yang K."/>
            <person name="Cui Y."/>
            <person name="Leung E."/>
            <person name="Nong W."/>
            <person name="Shin S.-K."/>
            <person name="Au S."/>
            <person name="Jeong K.Y."/>
            <person name="Chew F.T."/>
            <person name="Hui J."/>
            <person name="Leung T.F."/>
            <person name="Tungtrongchitr A."/>
            <person name="Zhong N."/>
            <person name="Liu Z."/>
            <person name="Tsui S."/>
        </authorList>
    </citation>
    <scope>NUCLEOTIDE SEQUENCE</scope>
    <source>
        <strain evidence="2">Derf</strain>
        <tissue evidence="2">Whole organism</tissue>
    </source>
</reference>
<accession>A0A922L2P0</accession>
<dbReference type="Proteomes" id="UP000790347">
    <property type="component" value="Unassembled WGS sequence"/>
</dbReference>
<name>A0A922L2P0_DERFA</name>
<feature type="region of interest" description="Disordered" evidence="1">
    <location>
        <begin position="1"/>
        <end position="23"/>
    </location>
</feature>
<evidence type="ECO:0000313" key="3">
    <source>
        <dbReference type="Proteomes" id="UP000790347"/>
    </source>
</evidence>